<comment type="caution">
    <text evidence="1">The sequence shown here is derived from an EMBL/GenBank/DDBJ whole genome shotgun (WGS) entry which is preliminary data.</text>
</comment>
<reference evidence="2" key="1">
    <citation type="journal article" date="2022" name="Nat. Commun.">
        <title>Chromosome evolution and the genetic basis of agronomically important traits in greater yam.</title>
        <authorList>
            <person name="Bredeson J.V."/>
            <person name="Lyons J.B."/>
            <person name="Oniyinde I.O."/>
            <person name="Okereke N.R."/>
            <person name="Kolade O."/>
            <person name="Nnabue I."/>
            <person name="Nwadili C.O."/>
            <person name="Hribova E."/>
            <person name="Parker M."/>
            <person name="Nwogha J."/>
            <person name="Shu S."/>
            <person name="Carlson J."/>
            <person name="Kariba R."/>
            <person name="Muthemba S."/>
            <person name="Knop K."/>
            <person name="Barton G.J."/>
            <person name="Sherwood A.V."/>
            <person name="Lopez-Montes A."/>
            <person name="Asiedu R."/>
            <person name="Jamnadass R."/>
            <person name="Muchugi A."/>
            <person name="Goodstein D."/>
            <person name="Egesi C.N."/>
            <person name="Featherston J."/>
            <person name="Asfaw A."/>
            <person name="Simpson G.G."/>
            <person name="Dolezel J."/>
            <person name="Hendre P.S."/>
            <person name="Van Deynze A."/>
            <person name="Kumar P.L."/>
            <person name="Obidiegwu J.E."/>
            <person name="Bhattacharjee R."/>
            <person name="Rokhsar D.S."/>
        </authorList>
    </citation>
    <scope>NUCLEOTIDE SEQUENCE [LARGE SCALE GENOMIC DNA]</scope>
    <source>
        <strain evidence="2">cv. TDa95/00328</strain>
    </source>
</reference>
<organism evidence="1 2">
    <name type="scientific">Dioscorea alata</name>
    <name type="common">Purple yam</name>
    <dbReference type="NCBI Taxonomy" id="55571"/>
    <lineage>
        <taxon>Eukaryota</taxon>
        <taxon>Viridiplantae</taxon>
        <taxon>Streptophyta</taxon>
        <taxon>Embryophyta</taxon>
        <taxon>Tracheophyta</taxon>
        <taxon>Spermatophyta</taxon>
        <taxon>Magnoliopsida</taxon>
        <taxon>Liliopsida</taxon>
        <taxon>Dioscoreales</taxon>
        <taxon>Dioscoreaceae</taxon>
        <taxon>Dioscorea</taxon>
    </lineage>
</organism>
<keyword evidence="2" id="KW-1185">Reference proteome</keyword>
<protein>
    <submittedName>
        <fullName evidence="1">Transferase protein</fullName>
    </submittedName>
</protein>
<sequence length="440" mass="48792">MEPKVEIIETHIVPPNKETPKHKLWLSNLDKFAPRDHAPTIYIYKPNSDNPDSNFFSVETLKNSLSKALVIFYPLAGRLVLNKDGRPEEVDCNAEGALLSVAQAHCTLDSFGEFRPSPTVLELLVPSVTGPERSSILMLFQVTFFKCGGVCLGCTMQHNVMDGVGALHFINSWSEIARGVADEDVVKPFLDRSALKARTPPCVVCEHEDYKSDLYCKRPSLGGLDKCETVILKITKEQLSALKGGRNGLSTFKAVSVHLWRTVCKVRGLSQGEDVRLYMAADARDRLEPPLPKGYLGNAILSFSASLPVEDLLSNPFKAGAAKIEESVLRLNDEYLRSLVDFLEVNKDNKDMVLGSRAMGPGDFLCNSWLALPIYDADFGWGKPCFMCRASMRFASQSYVMRSPGNTGGVDIAFGFEPENMARFKEIFYKDLVVEESLDS</sequence>
<gene>
    <name evidence="1" type="ORF">IHE45_08G106800</name>
</gene>
<evidence type="ECO:0000313" key="2">
    <source>
        <dbReference type="Proteomes" id="UP000827976"/>
    </source>
</evidence>
<proteinExistence type="predicted"/>
<evidence type="ECO:0000313" key="1">
    <source>
        <dbReference type="EMBL" id="KAH7674957.1"/>
    </source>
</evidence>
<dbReference type="Proteomes" id="UP000827976">
    <property type="component" value="Chromosome 8"/>
</dbReference>
<dbReference type="EMBL" id="CM037018">
    <property type="protein sequence ID" value="KAH7674957.1"/>
    <property type="molecule type" value="Genomic_DNA"/>
</dbReference>
<keyword evidence="1" id="KW-0808">Transferase</keyword>
<accession>A0ACB7VL72</accession>
<name>A0ACB7VL72_DIOAL</name>